<dbReference type="Gene3D" id="3.55.10.10">
    <property type="entry name" value="Archease domain"/>
    <property type="match status" value="1"/>
</dbReference>
<evidence type="ECO:0000313" key="1">
    <source>
        <dbReference type="EMBL" id="KKM89630.1"/>
    </source>
</evidence>
<dbReference type="EMBL" id="LAZR01006790">
    <property type="protein sequence ID" value="KKM89630.1"/>
    <property type="molecule type" value="Genomic_DNA"/>
</dbReference>
<gene>
    <name evidence="1" type="ORF">LCGC14_1246700</name>
</gene>
<proteinExistence type="predicted"/>
<reference evidence="1" key="1">
    <citation type="journal article" date="2015" name="Nature">
        <title>Complex archaea that bridge the gap between prokaryotes and eukaryotes.</title>
        <authorList>
            <person name="Spang A."/>
            <person name="Saw J.H."/>
            <person name="Jorgensen S.L."/>
            <person name="Zaremba-Niedzwiedzka K."/>
            <person name="Martijn J."/>
            <person name="Lind A.E."/>
            <person name="van Eijk R."/>
            <person name="Schleper C."/>
            <person name="Guy L."/>
            <person name="Ettema T.J."/>
        </authorList>
    </citation>
    <scope>NUCLEOTIDE SEQUENCE</scope>
</reference>
<dbReference type="SUPFAM" id="SSF69819">
    <property type="entry name" value="MTH1598-like"/>
    <property type="match status" value="1"/>
</dbReference>
<sequence length="149" mass="17638">MPHVTVCRNEFKMDEWEKSFEPFAFYVKSFNLFESLGSSEYKTLWKKEFLKPFDEIEHTADIAFNIRGEDFSGLLYNAFIALSFKERIFLNYYKELKNVSNIDDVIINLNELVTKAEIDGIHMPFKAISFHSDIKREDDILSWEMIVDV</sequence>
<accession>A0A0F9NLH5</accession>
<protein>
    <recommendedName>
        <fullName evidence="2">Archease domain-containing protein</fullName>
    </recommendedName>
</protein>
<comment type="caution">
    <text evidence="1">The sequence shown here is derived from an EMBL/GenBank/DDBJ whole genome shotgun (WGS) entry which is preliminary data.</text>
</comment>
<dbReference type="InterPro" id="IPR036820">
    <property type="entry name" value="Archease_dom_sf"/>
</dbReference>
<evidence type="ECO:0008006" key="2">
    <source>
        <dbReference type="Google" id="ProtNLM"/>
    </source>
</evidence>
<dbReference type="AlphaFoldDB" id="A0A0F9NLH5"/>
<name>A0A0F9NLH5_9ZZZZ</name>
<organism evidence="1">
    <name type="scientific">marine sediment metagenome</name>
    <dbReference type="NCBI Taxonomy" id="412755"/>
    <lineage>
        <taxon>unclassified sequences</taxon>
        <taxon>metagenomes</taxon>
        <taxon>ecological metagenomes</taxon>
    </lineage>
</organism>